<sequence length="144" mass="15305">MSETIFNLGNLLAMAGWLTLLAGLAIRPFRPRSIGLVRLVAALVFGAAYIGLLVAGREAFGEGGFSSIAAVRALFANDYALTAGWLHYLAFDLFVGAWIVEDSGRRGIPGWLIVPCLGLTFMFGPAGLLLYAVLSLFAPEKKAA</sequence>
<keyword evidence="1" id="KW-1133">Transmembrane helix</keyword>
<feature type="transmembrane region" description="Helical" evidence="1">
    <location>
        <begin position="6"/>
        <end position="24"/>
    </location>
</feature>
<proteinExistence type="predicted"/>
<dbReference type="RefSeq" id="WP_006274920.1">
    <property type="nucleotide sequence ID" value="NZ_GL883080.1"/>
</dbReference>
<dbReference type="Pfam" id="PF14108">
    <property type="entry name" value="ABA4-like"/>
    <property type="match status" value="1"/>
</dbReference>
<evidence type="ECO:0000256" key="1">
    <source>
        <dbReference type="SAM" id="Phobius"/>
    </source>
</evidence>
<dbReference type="AlphaFoldDB" id="F4QSK5"/>
<evidence type="ECO:0000313" key="3">
    <source>
        <dbReference type="Proteomes" id="UP000006512"/>
    </source>
</evidence>
<feature type="transmembrane region" description="Helical" evidence="1">
    <location>
        <begin position="112"/>
        <end position="138"/>
    </location>
</feature>
<protein>
    <submittedName>
        <fullName evidence="2">Putative membrane protein</fullName>
    </submittedName>
</protein>
<feature type="transmembrane region" description="Helical" evidence="1">
    <location>
        <begin position="79"/>
        <end position="100"/>
    </location>
</feature>
<reference evidence="3" key="1">
    <citation type="submission" date="2011-03" db="EMBL/GenBank/DDBJ databases">
        <title>Draft genome sequence of Brevundimonas diminuta.</title>
        <authorList>
            <person name="Brown P.J.B."/>
            <person name="Buechlein A."/>
            <person name="Hemmerich C."/>
            <person name="Brun Y.V."/>
        </authorList>
    </citation>
    <scope>NUCLEOTIDE SEQUENCE [LARGE SCALE GENOMIC DNA]</scope>
    <source>
        <strain evidence="3">C19</strain>
    </source>
</reference>
<evidence type="ECO:0000313" key="2">
    <source>
        <dbReference type="EMBL" id="EGF89725.1"/>
    </source>
</evidence>
<feature type="transmembrane region" description="Helical" evidence="1">
    <location>
        <begin position="36"/>
        <end position="56"/>
    </location>
</feature>
<name>F4QSK5_9CAUL</name>
<dbReference type="InterPro" id="IPR025461">
    <property type="entry name" value="ABA4-like"/>
</dbReference>
<dbReference type="eggNOG" id="ENOG5032Z94">
    <property type="taxonomic scope" value="Bacteria"/>
</dbReference>
<keyword evidence="1" id="KW-0812">Transmembrane</keyword>
<accession>F4QSK5</accession>
<dbReference type="HOGENOM" id="CLU_146087_0_0_5"/>
<keyword evidence="3" id="KW-1185">Reference proteome</keyword>
<dbReference type="Proteomes" id="UP000006512">
    <property type="component" value="Unassembled WGS sequence"/>
</dbReference>
<organism evidence="2 3">
    <name type="scientific">Asticcacaulis biprosthecium C19</name>
    <dbReference type="NCBI Taxonomy" id="715226"/>
    <lineage>
        <taxon>Bacteria</taxon>
        <taxon>Pseudomonadati</taxon>
        <taxon>Pseudomonadota</taxon>
        <taxon>Alphaproteobacteria</taxon>
        <taxon>Caulobacterales</taxon>
        <taxon>Caulobacteraceae</taxon>
        <taxon>Asticcacaulis</taxon>
    </lineage>
</organism>
<dbReference type="EMBL" id="GL883080">
    <property type="protein sequence ID" value="EGF89725.1"/>
    <property type="molecule type" value="Genomic_DNA"/>
</dbReference>
<dbReference type="STRING" id="715226.ABI_41480"/>
<dbReference type="OrthoDB" id="345237at2"/>
<keyword evidence="1" id="KW-0472">Membrane</keyword>
<gene>
    <name evidence="2" type="ORF">ABI_41480</name>
</gene>